<dbReference type="PROSITE" id="PS51217">
    <property type="entry name" value="UVRD_HELICASE_CTER"/>
    <property type="match status" value="1"/>
</dbReference>
<keyword evidence="5 14" id="KW-0347">Helicase</keyword>
<comment type="catalytic activity">
    <reaction evidence="13">
        <text>ATP + H2O = ADP + phosphate + H(+)</text>
        <dbReference type="Rhea" id="RHEA:13065"/>
        <dbReference type="ChEBI" id="CHEBI:15377"/>
        <dbReference type="ChEBI" id="CHEBI:15378"/>
        <dbReference type="ChEBI" id="CHEBI:30616"/>
        <dbReference type="ChEBI" id="CHEBI:43474"/>
        <dbReference type="ChEBI" id="CHEBI:456216"/>
        <dbReference type="EC" id="5.6.2.4"/>
    </reaction>
</comment>
<keyword evidence="1" id="KW-0540">Nuclease</keyword>
<dbReference type="InterPro" id="IPR014017">
    <property type="entry name" value="DNA_helicase_UvrD-like_C"/>
</dbReference>
<dbReference type="EC" id="5.6.2.4" evidence="12"/>
<name>A0A7C3E970_9SPIR</name>
<dbReference type="InterPro" id="IPR014016">
    <property type="entry name" value="UvrD-like_ATP-bd"/>
</dbReference>
<proteinExistence type="predicted"/>
<evidence type="ECO:0000256" key="9">
    <source>
        <dbReference type="ARBA" id="ARBA00023204"/>
    </source>
</evidence>
<keyword evidence="7 14" id="KW-0067">ATP-binding</keyword>
<dbReference type="Pfam" id="PF12705">
    <property type="entry name" value="PDDEXK_1"/>
    <property type="match status" value="1"/>
</dbReference>
<comment type="caution">
    <text evidence="18">The sequence shown here is derived from an EMBL/GenBank/DDBJ whole genome shotgun (WGS) entry which is preliminary data.</text>
</comment>
<dbReference type="Gene3D" id="3.40.50.300">
    <property type="entry name" value="P-loop containing nucleotide triphosphate hydrolases"/>
    <property type="match status" value="4"/>
</dbReference>
<evidence type="ECO:0000256" key="13">
    <source>
        <dbReference type="ARBA" id="ARBA00048988"/>
    </source>
</evidence>
<dbReference type="AlphaFoldDB" id="A0A7C3E970"/>
<dbReference type="GO" id="GO:0003677">
    <property type="term" value="F:DNA binding"/>
    <property type="evidence" value="ECO:0007669"/>
    <property type="project" value="UniProtKB-KW"/>
</dbReference>
<dbReference type="GO" id="GO:0004527">
    <property type="term" value="F:exonuclease activity"/>
    <property type="evidence" value="ECO:0007669"/>
    <property type="project" value="UniProtKB-KW"/>
</dbReference>
<dbReference type="InterPro" id="IPR038726">
    <property type="entry name" value="PDDEXK_AddAB-type"/>
</dbReference>
<evidence type="ECO:0000256" key="3">
    <source>
        <dbReference type="ARBA" id="ARBA00022763"/>
    </source>
</evidence>
<dbReference type="SUPFAM" id="SSF52980">
    <property type="entry name" value="Restriction endonuclease-like"/>
    <property type="match status" value="1"/>
</dbReference>
<dbReference type="PANTHER" id="PTHR11070">
    <property type="entry name" value="UVRD / RECB / PCRA DNA HELICASE FAMILY MEMBER"/>
    <property type="match status" value="1"/>
</dbReference>
<dbReference type="PROSITE" id="PS51198">
    <property type="entry name" value="UVRD_HELICASE_ATP_BIND"/>
    <property type="match status" value="1"/>
</dbReference>
<keyword evidence="10" id="KW-0413">Isomerase</keyword>
<dbReference type="GO" id="GO:0009338">
    <property type="term" value="C:exodeoxyribonuclease V complex"/>
    <property type="evidence" value="ECO:0007669"/>
    <property type="project" value="TreeGrafter"/>
</dbReference>
<dbReference type="GO" id="GO:0043138">
    <property type="term" value="F:3'-5' DNA helicase activity"/>
    <property type="evidence" value="ECO:0007669"/>
    <property type="project" value="UniProtKB-EC"/>
</dbReference>
<evidence type="ECO:0000256" key="5">
    <source>
        <dbReference type="ARBA" id="ARBA00022806"/>
    </source>
</evidence>
<evidence type="ECO:0000256" key="11">
    <source>
        <dbReference type="ARBA" id="ARBA00034617"/>
    </source>
</evidence>
<keyword evidence="6" id="KW-0269">Exonuclease</keyword>
<organism evidence="18">
    <name type="scientific">Gracilinema caldarium</name>
    <dbReference type="NCBI Taxonomy" id="215591"/>
    <lineage>
        <taxon>Bacteria</taxon>
        <taxon>Pseudomonadati</taxon>
        <taxon>Spirochaetota</taxon>
        <taxon>Spirochaetia</taxon>
        <taxon>Spirochaetales</taxon>
        <taxon>Breznakiellaceae</taxon>
        <taxon>Gracilinema</taxon>
    </lineage>
</organism>
<dbReference type="InterPro" id="IPR027417">
    <property type="entry name" value="P-loop_NTPase"/>
</dbReference>
<evidence type="ECO:0000259" key="16">
    <source>
        <dbReference type="PROSITE" id="PS51198"/>
    </source>
</evidence>
<keyword evidence="2 14" id="KW-0547">Nucleotide-binding</keyword>
<dbReference type="Pfam" id="PF00580">
    <property type="entry name" value="UvrD-helicase"/>
    <property type="match status" value="1"/>
</dbReference>
<dbReference type="InterPro" id="IPR000212">
    <property type="entry name" value="DNA_helicase_UvrD/REP"/>
</dbReference>
<dbReference type="Gene3D" id="3.90.320.10">
    <property type="match status" value="1"/>
</dbReference>
<evidence type="ECO:0000256" key="15">
    <source>
        <dbReference type="SAM" id="MobiDB-lite"/>
    </source>
</evidence>
<accession>A0A7C3E970</accession>
<feature type="domain" description="UvrD-like helicase C-terminal" evidence="17">
    <location>
        <begin position="477"/>
        <end position="758"/>
    </location>
</feature>
<evidence type="ECO:0000256" key="6">
    <source>
        <dbReference type="ARBA" id="ARBA00022839"/>
    </source>
</evidence>
<evidence type="ECO:0000256" key="7">
    <source>
        <dbReference type="ARBA" id="ARBA00022840"/>
    </source>
</evidence>
<feature type="domain" description="UvrD-like helicase ATP-binding" evidence="16">
    <location>
        <begin position="4"/>
        <end position="441"/>
    </location>
</feature>
<dbReference type="InterPro" id="IPR011335">
    <property type="entry name" value="Restrct_endonuc-II-like"/>
</dbReference>
<feature type="binding site" evidence="14">
    <location>
        <begin position="25"/>
        <end position="32"/>
    </location>
    <ligand>
        <name>ATP</name>
        <dbReference type="ChEBI" id="CHEBI:30616"/>
    </ligand>
</feature>
<gene>
    <name evidence="18" type="ORF">ENS59_07755</name>
</gene>
<evidence type="ECO:0000256" key="4">
    <source>
        <dbReference type="ARBA" id="ARBA00022801"/>
    </source>
</evidence>
<feature type="compositionally biased region" description="Acidic residues" evidence="15">
    <location>
        <begin position="492"/>
        <end position="510"/>
    </location>
</feature>
<evidence type="ECO:0000313" key="18">
    <source>
        <dbReference type="EMBL" id="HFH29393.1"/>
    </source>
</evidence>
<protein>
    <recommendedName>
        <fullName evidence="12">DNA 3'-5' helicase</fullName>
        <ecNumber evidence="12">5.6.2.4</ecNumber>
    </recommendedName>
</protein>
<keyword evidence="4 14" id="KW-0378">Hydrolase</keyword>
<dbReference type="GO" id="GO:0005829">
    <property type="term" value="C:cytosol"/>
    <property type="evidence" value="ECO:0007669"/>
    <property type="project" value="TreeGrafter"/>
</dbReference>
<evidence type="ECO:0000256" key="14">
    <source>
        <dbReference type="PROSITE-ProRule" id="PRU00560"/>
    </source>
</evidence>
<dbReference type="GO" id="GO:0000725">
    <property type="term" value="P:recombinational repair"/>
    <property type="evidence" value="ECO:0007669"/>
    <property type="project" value="TreeGrafter"/>
</dbReference>
<evidence type="ECO:0000259" key="17">
    <source>
        <dbReference type="PROSITE" id="PS51217"/>
    </source>
</evidence>
<dbReference type="EMBL" id="DSVL01000240">
    <property type="protein sequence ID" value="HFH29393.1"/>
    <property type="molecule type" value="Genomic_DNA"/>
</dbReference>
<reference evidence="18" key="1">
    <citation type="journal article" date="2020" name="mSystems">
        <title>Genome- and Community-Level Interaction Insights into Carbon Utilization and Element Cycling Functions of Hydrothermarchaeota in Hydrothermal Sediment.</title>
        <authorList>
            <person name="Zhou Z."/>
            <person name="Liu Y."/>
            <person name="Xu W."/>
            <person name="Pan J."/>
            <person name="Luo Z.H."/>
            <person name="Li M."/>
        </authorList>
    </citation>
    <scope>NUCLEOTIDE SEQUENCE [LARGE SCALE GENOMIC DNA]</scope>
    <source>
        <strain evidence="18">SpSt-503</strain>
    </source>
</reference>
<dbReference type="Pfam" id="PF13361">
    <property type="entry name" value="UvrD_C"/>
    <property type="match status" value="1"/>
</dbReference>
<dbReference type="InterPro" id="IPR011604">
    <property type="entry name" value="PDDEXK-like_dom_sf"/>
</dbReference>
<keyword evidence="8" id="KW-0238">DNA-binding</keyword>
<comment type="catalytic activity">
    <reaction evidence="11">
        <text>Couples ATP hydrolysis with the unwinding of duplex DNA by translocating in the 3'-5' direction.</text>
        <dbReference type="EC" id="5.6.2.4"/>
    </reaction>
</comment>
<dbReference type="PANTHER" id="PTHR11070:SF23">
    <property type="entry name" value="RECBCD ENZYME SUBUNIT RECB"/>
    <property type="match status" value="1"/>
</dbReference>
<evidence type="ECO:0000256" key="2">
    <source>
        <dbReference type="ARBA" id="ARBA00022741"/>
    </source>
</evidence>
<evidence type="ECO:0000256" key="12">
    <source>
        <dbReference type="ARBA" id="ARBA00034808"/>
    </source>
</evidence>
<keyword evidence="3" id="KW-0227">DNA damage</keyword>
<evidence type="ECO:0000256" key="8">
    <source>
        <dbReference type="ARBA" id="ARBA00023125"/>
    </source>
</evidence>
<keyword evidence="9" id="KW-0234">DNA repair</keyword>
<dbReference type="SUPFAM" id="SSF52540">
    <property type="entry name" value="P-loop containing nucleoside triphosphate hydrolases"/>
    <property type="match status" value="1"/>
</dbReference>
<evidence type="ECO:0000256" key="1">
    <source>
        <dbReference type="ARBA" id="ARBA00022722"/>
    </source>
</evidence>
<feature type="region of interest" description="Disordered" evidence="15">
    <location>
        <begin position="490"/>
        <end position="519"/>
    </location>
</feature>
<dbReference type="Gene3D" id="1.10.486.10">
    <property type="entry name" value="PCRA, domain 4"/>
    <property type="match status" value="1"/>
</dbReference>
<dbReference type="GO" id="GO:0005524">
    <property type="term" value="F:ATP binding"/>
    <property type="evidence" value="ECO:0007669"/>
    <property type="project" value="UniProtKB-UniRule"/>
</dbReference>
<evidence type="ECO:0000256" key="10">
    <source>
        <dbReference type="ARBA" id="ARBA00023235"/>
    </source>
</evidence>
<sequence>MSDQKKLDTEQQKAYEADHNVVVSAGAGSGKTTVLSRRYVRLVQDKKLPVDAILTLTFTRKAAAEMFSRIHQELAKLKDPWVQQQLERFDTARIDTLDSFCSSIVRGTCQNYGIPPNFTIDEGRLKNLAEQTAMEFLMEHQAEPALRELVAAFSFDLIVKDFLADFCQYQLPLVDVPSYQGFATLQVDELLRRINQVLPRLSSLFAEGAQLDTKTGKKSLIAIVDAFRKYQDISDTYSDANHANLVNMCNEITGISKPGNVTAGSNLEQAKILFSEAKDLCINLSSLLTFYAKRDKIQQVGVLLDELAQRFNQKKRTEALLSFSDLIDIAVDSLKTSLPLRTYYKQQIKAIMIDEFQDNNEKQKDLLYLLAEAEHEASPGIPLPDKLAPDKLFFVGDEKQSIYRFRGADVSVFKRLSAELKNTPQSSDQSKLEISTNYRSEPALIDFFNQLFPGVFGNPTEDYEAAYTEAKPNPARNRSGTTPVELFINNTESDEDTQNEENGENNDETQAEQKEHCTTSETEAITLAKRIIQGVQTGEFQYQDVALLFRTTTHQSVYERVFRTVGIPFVSADPRGLFLDAPANDIYAFLQLVVSPQDTNAYAVVLRSPFVNLSDQSFVKLMLHIKGKDWYQPFEALPEDFWSQADKKDSFRYELGTELYKRISNMADTRGIADLVAWLWYESGYRTSLLSDSDMAPTLGHFELLYDLAIQADQRHLTLAAFLDELAPLIGNPEKVEGDETDKRTDAITFITIHKSKGLEFPVVIIPQAGSEGQSFKNDKPYFYSTTYGPVISWKPYSKNQKDKIANPLFEELRETENRQSLAELKRLFYVALTRAERKIIIAGSRKVSQDNIDETKSQYSPELSNLTATLFTKPKPDKKKISFLELLALGIDNVSEKLYKLYPMPPIAITERGRELAQLRSALSHMRQGQTAPAITVGNDTGFYKQETITLKLVPSRITSPTNMERFYQAMYPLEIPAEDSLVLPELKVDPIMAASGNDLETLFGTLCHSLIQNILEKRGEEVPQELLAQFTKANISKEHQDLFIDEAKALAHQFLQTDYGQQALKEAQTVRPQLRTEYGFLLPIRQGNTILIKGSMDLIFETEDHCIIIDFKTDKVLQREEHRIQLECYHRAGKAFSDKPVKTLLVYLRGMNIVEITPVLNDTKLYNIAQGAADAL</sequence>